<dbReference type="STRING" id="1798497.A3D71_02940"/>
<organism evidence="1 2">
    <name type="scientific">Candidatus Kaiserbacteria bacterium RIFCSPHIGHO2_02_FULL_55_20</name>
    <dbReference type="NCBI Taxonomy" id="1798497"/>
    <lineage>
        <taxon>Bacteria</taxon>
        <taxon>Candidatus Kaiseribacteriota</taxon>
    </lineage>
</organism>
<proteinExistence type="predicted"/>
<comment type="caution">
    <text evidence="1">The sequence shown here is derived from an EMBL/GenBank/DDBJ whole genome shotgun (WGS) entry which is preliminary data.</text>
</comment>
<evidence type="ECO:0000313" key="2">
    <source>
        <dbReference type="Proteomes" id="UP000177652"/>
    </source>
</evidence>
<dbReference type="AlphaFoldDB" id="A0A1F6DW47"/>
<gene>
    <name evidence="1" type="ORF">A3D71_02940</name>
</gene>
<name>A0A1F6DW47_9BACT</name>
<dbReference type="EMBL" id="MFLK01000040">
    <property type="protein sequence ID" value="OGG65644.1"/>
    <property type="molecule type" value="Genomic_DNA"/>
</dbReference>
<accession>A0A1F6DW47</accession>
<dbReference type="Proteomes" id="UP000177652">
    <property type="component" value="Unassembled WGS sequence"/>
</dbReference>
<protein>
    <submittedName>
        <fullName evidence="1">Uncharacterized protein</fullName>
    </submittedName>
</protein>
<evidence type="ECO:0000313" key="1">
    <source>
        <dbReference type="EMBL" id="OGG65644.1"/>
    </source>
</evidence>
<sequence>MLIDVGDIRNYIRKRKPTKALLDLCRMLAKSGVAISSFSEYDLEPGDEYAIMVPRAGYIWREGVLYSPMSGVNKPVPGTVGPVKYKEPHYEPPSYK</sequence>
<reference evidence="1 2" key="1">
    <citation type="journal article" date="2016" name="Nat. Commun.">
        <title>Thousands of microbial genomes shed light on interconnected biogeochemical processes in an aquifer system.</title>
        <authorList>
            <person name="Anantharaman K."/>
            <person name="Brown C.T."/>
            <person name="Hug L.A."/>
            <person name="Sharon I."/>
            <person name="Castelle C.J."/>
            <person name="Probst A.J."/>
            <person name="Thomas B.C."/>
            <person name="Singh A."/>
            <person name="Wilkins M.J."/>
            <person name="Karaoz U."/>
            <person name="Brodie E.L."/>
            <person name="Williams K.H."/>
            <person name="Hubbard S.S."/>
            <person name="Banfield J.F."/>
        </authorList>
    </citation>
    <scope>NUCLEOTIDE SEQUENCE [LARGE SCALE GENOMIC DNA]</scope>
</reference>